<comment type="subcellular location">
    <subcellularLocation>
        <location evidence="1">Cell membrane</location>
        <topology evidence="1">Multi-pass membrane protein</topology>
    </subcellularLocation>
</comment>
<evidence type="ECO:0000256" key="7">
    <source>
        <dbReference type="SAM" id="MobiDB-lite"/>
    </source>
</evidence>
<sequence>MSAGLGTVVRAGVGRRRVQTVVIALTTLLAVAASVLATGLLVASRAPFEQAFTRQHGAHLAGQFDAAKATADQVAATAHATGVTATAGPFATVELRPRSVTGRGPSGTGPGVPPGVDLPSVTVVGRGDAGGDVDRPQLTEGHWASGPGEIVWAVGQIPFRVGDRIAFPGAPGSPTLTVVGLARSATKTAQAWASPATVTALTGPGAATGYQMLYRLAAADTDADINAARAAVAAAVPPEALAGAASYLQIKRASEQVSGTFVPFVVAFGVLGLVMSVLIIGIVVSGAVGAATRRIGVLKSLGYTPAQVARAYVAQALIPATAGAAAGVVLGNLAAVPVLAEEGEAFGTGTASLAPWVSVVVPLAALAAVAVTALVPALRAGRLRTVEAIAVGRTPAVGRGRTARHLLGRLPLPRPVSLGLANPFTRPGRSATIAAAVALGALGVTFGTGLALSVGAVQEAVNRRTAGDVLVHTSPWSSPESIVAAIEAQPGTTRYFTTRYTEAGVAGLTGPVEVVGFDGDASWGTYEIIEGRWFAGPGEAVVPSGFLDATGIRIGDTITLTGEGHSARVRVVGEVLDLSSQGLRVVTDVRSLAGLDLDTRPGSAEYHVDVAAGTDLASYVNTLNTALAGTGEAEVNVGEISSVVVAMDTLAGTLTLLLVTVAGLGVLNTVVLDTRERVHELGVFKALGMAPRQTVAMVLTSVAGIGLLAGLVGVPAGIALHDAVLPAMARAAGTRFPPHILDVYGPALLTALACGGLLIALAGALLPAGWASRTSTAHALRTE</sequence>
<proteinExistence type="inferred from homology"/>
<comment type="similarity">
    <text evidence="6">Belongs to the ABC-4 integral membrane protein family.</text>
</comment>
<evidence type="ECO:0000256" key="6">
    <source>
        <dbReference type="ARBA" id="ARBA00038076"/>
    </source>
</evidence>
<keyword evidence="4 8" id="KW-1133">Transmembrane helix</keyword>
<keyword evidence="5 8" id="KW-0472">Membrane</keyword>
<feature type="region of interest" description="Disordered" evidence="7">
    <location>
        <begin position="94"/>
        <end position="118"/>
    </location>
</feature>
<keyword evidence="2" id="KW-1003">Cell membrane</keyword>
<dbReference type="EMBL" id="CP073720">
    <property type="protein sequence ID" value="UWP79075.1"/>
    <property type="molecule type" value="Genomic_DNA"/>
</dbReference>
<evidence type="ECO:0000256" key="4">
    <source>
        <dbReference type="ARBA" id="ARBA00022989"/>
    </source>
</evidence>
<name>A0ABY5VNM0_9ACTN</name>
<evidence type="ECO:0000256" key="8">
    <source>
        <dbReference type="SAM" id="Phobius"/>
    </source>
</evidence>
<feature type="transmembrane region" description="Helical" evidence="8">
    <location>
        <begin position="743"/>
        <end position="766"/>
    </location>
</feature>
<dbReference type="Pfam" id="PF02687">
    <property type="entry name" value="FtsX"/>
    <property type="match status" value="2"/>
</dbReference>
<gene>
    <name evidence="10" type="ORF">Dfulv_28345</name>
</gene>
<feature type="domain" description="ABC3 transporter permease C-terminal" evidence="9">
    <location>
        <begin position="654"/>
        <end position="769"/>
    </location>
</feature>
<feature type="transmembrane region" description="Helical" evidence="8">
    <location>
        <begin position="695"/>
        <end position="718"/>
    </location>
</feature>
<feature type="transmembrane region" description="Helical" evidence="8">
    <location>
        <begin position="433"/>
        <end position="457"/>
    </location>
</feature>
<keyword evidence="3 8" id="KW-0812">Transmembrane</keyword>
<keyword evidence="11" id="KW-1185">Reference proteome</keyword>
<feature type="transmembrane region" description="Helical" evidence="8">
    <location>
        <begin position="353"/>
        <end position="375"/>
    </location>
</feature>
<organism evidence="10 11">
    <name type="scientific">Dactylosporangium fulvum</name>
    <dbReference type="NCBI Taxonomy" id="53359"/>
    <lineage>
        <taxon>Bacteria</taxon>
        <taxon>Bacillati</taxon>
        <taxon>Actinomycetota</taxon>
        <taxon>Actinomycetes</taxon>
        <taxon>Micromonosporales</taxon>
        <taxon>Micromonosporaceae</taxon>
        <taxon>Dactylosporangium</taxon>
    </lineage>
</organism>
<dbReference type="PANTHER" id="PTHR30572">
    <property type="entry name" value="MEMBRANE COMPONENT OF TRANSPORTER-RELATED"/>
    <property type="match status" value="1"/>
</dbReference>
<reference evidence="10" key="2">
    <citation type="submission" date="2022-09" db="EMBL/GenBank/DDBJ databases">
        <title>Biosynthetic gene clusters of Dactylosporangioum fulvum.</title>
        <authorList>
            <person name="Caradec T."/>
        </authorList>
    </citation>
    <scope>NUCLEOTIDE SEQUENCE</scope>
    <source>
        <strain evidence="10">NRRL B-16292</strain>
    </source>
</reference>
<evidence type="ECO:0000256" key="2">
    <source>
        <dbReference type="ARBA" id="ARBA00022475"/>
    </source>
</evidence>
<protein>
    <submittedName>
        <fullName evidence="10">ABC transporter permease</fullName>
    </submittedName>
</protein>
<evidence type="ECO:0000256" key="3">
    <source>
        <dbReference type="ARBA" id="ARBA00022692"/>
    </source>
</evidence>
<feature type="domain" description="ABC3 transporter permease C-terminal" evidence="9">
    <location>
        <begin position="267"/>
        <end position="382"/>
    </location>
</feature>
<reference evidence="10" key="1">
    <citation type="submission" date="2021-04" db="EMBL/GenBank/DDBJ databases">
        <authorList>
            <person name="Hartkoorn R.C."/>
            <person name="Beaudoing E."/>
            <person name="Hot D."/>
        </authorList>
    </citation>
    <scope>NUCLEOTIDE SEQUENCE</scope>
    <source>
        <strain evidence="10">NRRL B-16292</strain>
    </source>
</reference>
<evidence type="ECO:0000256" key="1">
    <source>
        <dbReference type="ARBA" id="ARBA00004651"/>
    </source>
</evidence>
<dbReference type="Proteomes" id="UP001059617">
    <property type="component" value="Chromosome"/>
</dbReference>
<dbReference type="InterPro" id="IPR050250">
    <property type="entry name" value="Macrolide_Exporter_MacB"/>
</dbReference>
<feature type="transmembrane region" description="Helical" evidence="8">
    <location>
        <begin position="261"/>
        <end position="291"/>
    </location>
</feature>
<feature type="transmembrane region" description="Helical" evidence="8">
    <location>
        <begin position="21"/>
        <end position="43"/>
    </location>
</feature>
<evidence type="ECO:0000313" key="10">
    <source>
        <dbReference type="EMBL" id="UWP79075.1"/>
    </source>
</evidence>
<dbReference type="InterPro" id="IPR003838">
    <property type="entry name" value="ABC3_permease_C"/>
</dbReference>
<accession>A0ABY5VNM0</accession>
<dbReference type="PANTHER" id="PTHR30572:SF4">
    <property type="entry name" value="ABC TRANSPORTER PERMEASE YTRF"/>
    <property type="match status" value="1"/>
</dbReference>
<evidence type="ECO:0000313" key="11">
    <source>
        <dbReference type="Proteomes" id="UP001059617"/>
    </source>
</evidence>
<feature type="transmembrane region" description="Helical" evidence="8">
    <location>
        <begin position="312"/>
        <end position="333"/>
    </location>
</feature>
<feature type="transmembrane region" description="Helical" evidence="8">
    <location>
        <begin position="650"/>
        <end position="674"/>
    </location>
</feature>
<evidence type="ECO:0000256" key="5">
    <source>
        <dbReference type="ARBA" id="ARBA00023136"/>
    </source>
</evidence>
<evidence type="ECO:0000259" key="9">
    <source>
        <dbReference type="Pfam" id="PF02687"/>
    </source>
</evidence>
<dbReference type="RefSeq" id="WP_259856578.1">
    <property type="nucleotide sequence ID" value="NZ_CP073720.1"/>
</dbReference>